<sequence length="359" mass="39873">MKIFSRYLLRHIFIGFAAAAGLLLPLFTTFNLINELDDVSPGGYRWTQAVIVVLMTLPRTLIDLGPFIALLGGIIGLGQLSKSMELTAIRTTGFSIFRIAMVALCAGLMLTFALSATDEWIASPLQQQAVQIKNRADALDGSNDVAGNILWARRDNEFVTIKSLDEQNQPAGIELFYYRPDRSLETYIYAQTATISDSRTWVLHGVNQKKWLNGKETIETTANLPWQSLFADMSLLELTMPSNSFSITQLGHYIAWLKKTDQPSIEFKLALWQKLGYPLLTLAMILLAIPFAFSAPRSPGLGSRLAVGVVVGLLTYVSYQIIINLGLLFSLNAQLTTLAPPVFLLVVALILVYRFDRQH</sequence>
<dbReference type="InterPro" id="IPR005495">
    <property type="entry name" value="LptG/LptF_permease"/>
</dbReference>
<evidence type="ECO:0000256" key="7">
    <source>
        <dbReference type="ARBA" id="ARBA00023136"/>
    </source>
</evidence>
<dbReference type="EMBL" id="JAUJYW010000004">
    <property type="protein sequence ID" value="MDN8599783.1"/>
    <property type="molecule type" value="Genomic_DNA"/>
</dbReference>
<keyword evidence="5 9" id="KW-0812">Transmembrane</keyword>
<feature type="transmembrane region" description="Helical" evidence="9">
    <location>
        <begin position="96"/>
        <end position="116"/>
    </location>
</feature>
<comment type="caution">
    <text evidence="10">The sequence shown here is derived from an EMBL/GenBank/DDBJ whole genome shotgun (WGS) entry which is preliminary data.</text>
</comment>
<protein>
    <submittedName>
        <fullName evidence="10">LPS export ABC transporter permease LptG</fullName>
    </submittedName>
</protein>
<keyword evidence="6 9" id="KW-1133">Transmembrane helix</keyword>
<evidence type="ECO:0000256" key="1">
    <source>
        <dbReference type="ARBA" id="ARBA00002265"/>
    </source>
</evidence>
<dbReference type="RefSeq" id="WP_276292162.1">
    <property type="nucleotide sequence ID" value="NZ_CP119862.1"/>
</dbReference>
<comment type="subcellular location">
    <subcellularLocation>
        <location evidence="2">Cell membrane</location>
        <topology evidence="2">Multi-pass membrane protein</topology>
    </subcellularLocation>
</comment>
<reference evidence="10 11" key="1">
    <citation type="submission" date="2023-07" db="EMBL/GenBank/DDBJ databases">
        <title>Citrobacter selenititolerans sp. nov., isolated from seleniferous soil.</title>
        <authorList>
            <person name="Zhang S."/>
            <person name="Li K."/>
            <person name="Peng J."/>
            <person name="Wang H."/>
            <person name="Sun J."/>
            <person name="Guo Y."/>
        </authorList>
    </citation>
    <scope>NUCLEOTIDE SEQUENCE [LARGE SCALE GENOMIC DNA]</scope>
    <source>
        <strain evidence="10 11">S2-9</strain>
    </source>
</reference>
<name>A0ABT8PTW9_9ENTR</name>
<dbReference type="Pfam" id="PF03739">
    <property type="entry name" value="LptF_LptG"/>
    <property type="match status" value="1"/>
</dbReference>
<gene>
    <name evidence="10" type="primary">lptG</name>
    <name evidence="10" type="ORF">Q0A17_10225</name>
</gene>
<keyword evidence="4" id="KW-1003">Cell membrane</keyword>
<comment type="similarity">
    <text evidence="3">Belongs to the LptF/LptG family.</text>
</comment>
<comment type="subunit">
    <text evidence="8">Component of the lipopolysaccharide transport and assembly complex. The LptBFG transporter is composed of two ATP-binding proteins (LptB) and two transmembrane proteins (LptF and LptG).</text>
</comment>
<feature type="transmembrane region" description="Helical" evidence="9">
    <location>
        <begin position="12"/>
        <end position="30"/>
    </location>
</feature>
<dbReference type="InterPro" id="IPR030923">
    <property type="entry name" value="LptG"/>
</dbReference>
<dbReference type="PANTHER" id="PTHR33529:SF2">
    <property type="entry name" value="LIPOPOLYSACCHARIDE EXPORT SYSTEM PERMEASE PROTEIN LPTG"/>
    <property type="match status" value="1"/>
</dbReference>
<evidence type="ECO:0000256" key="3">
    <source>
        <dbReference type="ARBA" id="ARBA00007725"/>
    </source>
</evidence>
<feature type="transmembrane region" description="Helical" evidence="9">
    <location>
        <begin position="305"/>
        <end position="329"/>
    </location>
</feature>
<evidence type="ECO:0000313" key="10">
    <source>
        <dbReference type="EMBL" id="MDN8599783.1"/>
    </source>
</evidence>
<accession>A0ABT8PTW9</accession>
<comment type="function">
    <text evidence="1">Part of the ABC transporter complex LptBFG involved in the translocation of lipopolysaccharide (LPS) from the inner membrane to the outer membrane.</text>
</comment>
<feature type="transmembrane region" description="Helical" evidence="9">
    <location>
        <begin position="335"/>
        <end position="353"/>
    </location>
</feature>
<dbReference type="PANTHER" id="PTHR33529">
    <property type="entry name" value="SLR0882 PROTEIN-RELATED"/>
    <property type="match status" value="1"/>
</dbReference>
<evidence type="ECO:0000256" key="8">
    <source>
        <dbReference type="ARBA" id="ARBA00026081"/>
    </source>
</evidence>
<evidence type="ECO:0000256" key="5">
    <source>
        <dbReference type="ARBA" id="ARBA00022692"/>
    </source>
</evidence>
<proteinExistence type="inferred from homology"/>
<dbReference type="Proteomes" id="UP001174867">
    <property type="component" value="Unassembled WGS sequence"/>
</dbReference>
<feature type="transmembrane region" description="Helical" evidence="9">
    <location>
        <begin position="50"/>
        <end position="75"/>
    </location>
</feature>
<evidence type="ECO:0000256" key="2">
    <source>
        <dbReference type="ARBA" id="ARBA00004651"/>
    </source>
</evidence>
<evidence type="ECO:0000256" key="6">
    <source>
        <dbReference type="ARBA" id="ARBA00022989"/>
    </source>
</evidence>
<dbReference type="NCBIfam" id="TIGR04408">
    <property type="entry name" value="LptG_lptG"/>
    <property type="match status" value="1"/>
</dbReference>
<evidence type="ECO:0000256" key="4">
    <source>
        <dbReference type="ARBA" id="ARBA00022475"/>
    </source>
</evidence>
<evidence type="ECO:0000256" key="9">
    <source>
        <dbReference type="SAM" id="Phobius"/>
    </source>
</evidence>
<keyword evidence="11" id="KW-1185">Reference proteome</keyword>
<feature type="transmembrane region" description="Helical" evidence="9">
    <location>
        <begin position="275"/>
        <end position="293"/>
    </location>
</feature>
<organism evidence="10 11">
    <name type="scientific">Citrobacter enshiensis</name>
    <dbReference type="NCBI Taxonomy" id="2971264"/>
    <lineage>
        <taxon>Bacteria</taxon>
        <taxon>Pseudomonadati</taxon>
        <taxon>Pseudomonadota</taxon>
        <taxon>Gammaproteobacteria</taxon>
        <taxon>Enterobacterales</taxon>
        <taxon>Enterobacteriaceae</taxon>
        <taxon>Citrobacter</taxon>
    </lineage>
</organism>
<evidence type="ECO:0000313" key="11">
    <source>
        <dbReference type="Proteomes" id="UP001174867"/>
    </source>
</evidence>
<keyword evidence="7 9" id="KW-0472">Membrane</keyword>